<feature type="chain" id="PRO_5003946820" evidence="6">
    <location>
        <begin position="28"/>
        <end position="409"/>
    </location>
</feature>
<dbReference type="PANTHER" id="PTHR13966:SF17">
    <property type="entry name" value="ENDONUCLEASE-RELATED"/>
    <property type="match status" value="1"/>
</dbReference>
<keyword evidence="5" id="KW-0479">Metal-binding</keyword>
<comment type="similarity">
    <text evidence="1">Belongs to the DNA/RNA non-specific endonuclease family.</text>
</comment>
<dbReference type="InterPro" id="IPR020821">
    <property type="entry name" value="ENPP1-3/EXOG-like_nuc-like"/>
</dbReference>
<evidence type="ECO:0000256" key="6">
    <source>
        <dbReference type="SAM" id="SignalP"/>
    </source>
</evidence>
<dbReference type="AlphaFoldDB" id="L0MYM5"/>
<evidence type="ECO:0000256" key="4">
    <source>
        <dbReference type="PIRSR" id="PIRSR640255-1"/>
    </source>
</evidence>
<dbReference type="SMART" id="SM00477">
    <property type="entry name" value="NUC"/>
    <property type="match status" value="1"/>
</dbReference>
<feature type="binding site" evidence="5">
    <location>
        <position position="248"/>
    </location>
    <ligand>
        <name>Mg(2+)</name>
        <dbReference type="ChEBI" id="CHEBI:18420"/>
        <note>catalytic</note>
    </ligand>
</feature>
<feature type="domain" description="ENPP1-3/EXOG-like endonuclease/phosphodiesterase" evidence="7">
    <location>
        <begin position="136"/>
        <end position="350"/>
    </location>
</feature>
<evidence type="ECO:0000256" key="1">
    <source>
        <dbReference type="ARBA" id="ARBA00010052"/>
    </source>
</evidence>
<dbReference type="GO" id="GO:0004521">
    <property type="term" value="F:RNA endonuclease activity"/>
    <property type="evidence" value="ECO:0007669"/>
    <property type="project" value="TreeGrafter"/>
</dbReference>
<evidence type="ECO:0000256" key="2">
    <source>
        <dbReference type="ARBA" id="ARBA00022722"/>
    </source>
</evidence>
<dbReference type="GO" id="GO:0005634">
    <property type="term" value="C:nucleus"/>
    <property type="evidence" value="ECO:0007669"/>
    <property type="project" value="TreeGrafter"/>
</dbReference>
<organism evidence="9">
    <name type="scientific">Lutzomyia ayacuchensis</name>
    <name type="common">Sand fly</name>
    <dbReference type="NCBI Taxonomy" id="252632"/>
    <lineage>
        <taxon>Eukaryota</taxon>
        <taxon>Metazoa</taxon>
        <taxon>Ecdysozoa</taxon>
        <taxon>Arthropoda</taxon>
        <taxon>Hexapoda</taxon>
        <taxon>Insecta</taxon>
        <taxon>Pterygota</taxon>
        <taxon>Neoptera</taxon>
        <taxon>Endopterygota</taxon>
        <taxon>Diptera</taxon>
        <taxon>Nematocera</taxon>
        <taxon>Psychodoidea</taxon>
        <taxon>Psychodidae</taxon>
        <taxon>Lutzomyia</taxon>
        <taxon>Helcocyrtomyia</taxon>
    </lineage>
</organism>
<dbReference type="Pfam" id="PF01223">
    <property type="entry name" value="Endonuclease_NS"/>
    <property type="match status" value="1"/>
</dbReference>
<dbReference type="Gene3D" id="3.40.570.10">
    <property type="entry name" value="Extracellular Endonuclease, subunit A"/>
    <property type="match status" value="1"/>
</dbReference>
<dbReference type="InterPro" id="IPR044925">
    <property type="entry name" value="His-Me_finger_sf"/>
</dbReference>
<evidence type="ECO:0000259" key="8">
    <source>
        <dbReference type="SMART" id="SM00892"/>
    </source>
</evidence>
<name>L0MYM5_LUTAY</name>
<dbReference type="InterPro" id="IPR001604">
    <property type="entry name" value="Endo_G_ENPP1-like_dom"/>
</dbReference>
<evidence type="ECO:0000256" key="3">
    <source>
        <dbReference type="ARBA" id="ARBA00022759"/>
    </source>
</evidence>
<keyword evidence="6" id="KW-0732">Signal</keyword>
<accession>L0MYM5</accession>
<evidence type="ECO:0000313" key="9">
    <source>
        <dbReference type="EMBL" id="BAM69202.1"/>
    </source>
</evidence>
<keyword evidence="3 9" id="KW-0255">Endonuclease</keyword>
<dbReference type="InterPro" id="IPR040255">
    <property type="entry name" value="Non-specific_endonuclease"/>
</dbReference>
<feature type="non-terminal residue" evidence="9">
    <location>
        <position position="1"/>
    </location>
</feature>
<dbReference type="GO" id="GO:0000014">
    <property type="term" value="F:single-stranded DNA endodeoxyribonuclease activity"/>
    <property type="evidence" value="ECO:0007669"/>
    <property type="project" value="TreeGrafter"/>
</dbReference>
<dbReference type="PANTHER" id="PTHR13966">
    <property type="entry name" value="ENDONUCLEASE RELATED"/>
    <property type="match status" value="1"/>
</dbReference>
<evidence type="ECO:0000256" key="5">
    <source>
        <dbReference type="PIRSR" id="PIRSR640255-2"/>
    </source>
</evidence>
<dbReference type="SUPFAM" id="SSF54060">
    <property type="entry name" value="His-Me finger endonucleases"/>
    <property type="match status" value="1"/>
</dbReference>
<keyword evidence="3 9" id="KW-0378">Hydrolase</keyword>
<feature type="active site" description="Proton acceptor" evidence="4">
    <location>
        <position position="218"/>
    </location>
</feature>
<dbReference type="SMART" id="SM00892">
    <property type="entry name" value="Endonuclease_NS"/>
    <property type="match status" value="1"/>
</dbReference>
<proteinExistence type="evidence at transcript level"/>
<feature type="signal peptide" evidence="6">
    <location>
        <begin position="1"/>
        <end position="27"/>
    </location>
</feature>
<protein>
    <submittedName>
        <fullName evidence="9">Putative endonuclease</fullName>
    </submittedName>
</protein>
<sequence>ALRPGSCLYFTLWVVLLSIFLDNGTHGAPKSCTISLLDKVPEKGEPIYLRTGKNGSMSGLEISGPFTRIEIGESLAIFCPGDEQQLKTIKCGADFDLTKYACTGSTTTETVETQEACGGGGKWYKVGFPLPTGDFHTIYRTCFDKVKLTPLYSFHVLNGKAVGYHVKQIRSGFRTSKGIYGKVRINELYKTHISRFKKVFGSGQKFFRKPLHYLARGHLSPEVDFTFGTEQHATEIYINTAPQFQSINQGNWLRVENHVRNLAKLLQDSVLVVTGILGVLKLKNSRAEQEIYLGDRVIPVPIVFWKAVFYPKKAEAIVFVGSNNPHENIFNPGCRGVCTEAGFGDAQHPKQNFANHSIGLTVCCNVVDFVKGTNVILPEELNYKNYKKLLKLPGNINKDDTVHRKRPRA</sequence>
<dbReference type="GO" id="GO:0006309">
    <property type="term" value="P:apoptotic DNA fragmentation"/>
    <property type="evidence" value="ECO:0007669"/>
    <property type="project" value="TreeGrafter"/>
</dbReference>
<dbReference type="EMBL" id="AK416861">
    <property type="protein sequence ID" value="BAM69202.1"/>
    <property type="molecule type" value="mRNA"/>
</dbReference>
<dbReference type="GO" id="GO:0046872">
    <property type="term" value="F:metal ion binding"/>
    <property type="evidence" value="ECO:0007669"/>
    <property type="project" value="UniProtKB-KW"/>
</dbReference>
<feature type="domain" description="DNA/RNA non-specific endonuclease/pyrophosphatase/phosphodiesterase" evidence="8">
    <location>
        <begin position="135"/>
        <end position="369"/>
    </location>
</feature>
<dbReference type="GO" id="GO:0003676">
    <property type="term" value="F:nucleic acid binding"/>
    <property type="evidence" value="ECO:0007669"/>
    <property type="project" value="InterPro"/>
</dbReference>
<dbReference type="InterPro" id="IPR044929">
    <property type="entry name" value="DNA/RNA_non-sp_Endonuclease_sf"/>
</dbReference>
<keyword evidence="2" id="KW-0540">Nuclease</keyword>
<reference evidence="9" key="1">
    <citation type="journal article" date="2013" name="Infect. Genet. Evol.">
        <title>Analysis of salivary gland transcripts of the sand fly Lutzomyia ayacuchensis, a vector of Andean-type cutaneous leishmaniasis.</title>
        <authorList>
            <person name="Kato H."/>
            <person name="Jochim R.C."/>
            <person name="Gomez E.A."/>
            <person name="Uezato H."/>
            <person name="Mimori T."/>
            <person name="Korenaga M."/>
            <person name="Sakurai T."/>
            <person name="Katakura K."/>
            <person name="Valenzuela J.G."/>
            <person name="Hashiguchi Y."/>
        </authorList>
    </citation>
    <scope>NUCLEOTIDE SEQUENCE</scope>
    <source>
        <tissue evidence="9">Salivary gland</tissue>
    </source>
</reference>
<evidence type="ECO:0000259" key="7">
    <source>
        <dbReference type="SMART" id="SM00477"/>
    </source>
</evidence>
<dbReference type="GO" id="GO:0005743">
    <property type="term" value="C:mitochondrial inner membrane"/>
    <property type="evidence" value="ECO:0007669"/>
    <property type="project" value="TreeGrafter"/>
</dbReference>